<dbReference type="SUPFAM" id="SSF51735">
    <property type="entry name" value="NAD(P)-binding Rossmann-fold domains"/>
    <property type="match status" value="1"/>
</dbReference>
<dbReference type="PANTHER" id="PTHR11133">
    <property type="entry name" value="SACCHAROPINE DEHYDROGENASE"/>
    <property type="match status" value="1"/>
</dbReference>
<sequence length="389" mass="41806">MGYRYVVVGAGRQGVAAAYDLARHGEAEQITLLDRDLAIARAGAERLNRLLSRRVAEARVGDAAQPEALAPLLAAADGLLSAASYRLNLGLARLAVETRTHMVDLGGHTGIVRHELALDPDAKRAGIALVPDCGMGPGMNVTLALAAIALLDRAEEVRIYDGGLPEQPQPPWNYALFFSAEGLVNEYEGEAYFLRAGEVTPVPALTDLEELEIPPLGRLEAFVTSGGLSTMPWTFAGKLRVLENKTLRYPGHCHLVRGVRTLGLFSREPIPVGNSTVVPRDLLIALFDRSLADPDARDVCLIHVRARGTQNGQPAEARVNLVDRYDPQTGFRAMEKLTGWHAALVLALAVRGEIPPGATPIERALPGDRFLAEAPARGWRVEQSVGPAG</sequence>
<evidence type="ECO:0000256" key="1">
    <source>
        <dbReference type="ARBA" id="ARBA00023002"/>
    </source>
</evidence>
<dbReference type="SUPFAM" id="SSF55347">
    <property type="entry name" value="Glyceraldehyde-3-phosphate dehydrogenase-like, C-terminal domain"/>
    <property type="match status" value="1"/>
</dbReference>
<gene>
    <name evidence="4" type="ORF">BIP78_1424</name>
</gene>
<evidence type="ECO:0000259" key="2">
    <source>
        <dbReference type="Pfam" id="PF03435"/>
    </source>
</evidence>
<dbReference type="InterPro" id="IPR051168">
    <property type="entry name" value="AASS"/>
</dbReference>
<dbReference type="EMBL" id="CP034928">
    <property type="protein sequence ID" value="QAA77190.1"/>
    <property type="molecule type" value="Genomic_DNA"/>
</dbReference>
<accession>A0A410FWA2</accession>
<dbReference type="Gene3D" id="3.40.50.720">
    <property type="entry name" value="NAD(P)-binding Rossmann-like Domain"/>
    <property type="match status" value="1"/>
</dbReference>
<keyword evidence="1" id="KW-0560">Oxidoreductase</keyword>
<dbReference type="PANTHER" id="PTHR11133:SF22">
    <property type="entry name" value="ALPHA-AMINOADIPIC SEMIALDEHYDE SYNTHASE, MITOCHONDRIAL"/>
    <property type="match status" value="1"/>
</dbReference>
<dbReference type="KEGG" id="bih:BIP78_1424"/>
<reference evidence="5" key="1">
    <citation type="submission" date="2018-12" db="EMBL/GenBank/DDBJ databases">
        <title>Complete genome sequence of an uncultured bacterium of the candidate phylum Bipolaricaulota.</title>
        <authorList>
            <person name="Kadnikov V.V."/>
            <person name="Mardanov A.V."/>
            <person name="Beletsky A.V."/>
            <person name="Frank Y.A."/>
            <person name="Karnachuk O.V."/>
            <person name="Ravin N.V."/>
        </authorList>
    </citation>
    <scope>NUCLEOTIDE SEQUENCE [LARGE SCALE GENOMIC DNA]</scope>
</reference>
<feature type="domain" description="Saccharopine dehydrogenase NADP binding" evidence="2">
    <location>
        <begin position="6"/>
        <end position="129"/>
    </location>
</feature>
<dbReference type="InterPro" id="IPR005097">
    <property type="entry name" value="Sacchrp_dh_NADP-bd"/>
</dbReference>
<proteinExistence type="predicted"/>
<evidence type="ECO:0008006" key="6">
    <source>
        <dbReference type="Google" id="ProtNLM"/>
    </source>
</evidence>
<dbReference type="Gene3D" id="3.30.360.10">
    <property type="entry name" value="Dihydrodipicolinate Reductase, domain 2"/>
    <property type="match status" value="1"/>
</dbReference>
<evidence type="ECO:0000313" key="4">
    <source>
        <dbReference type="EMBL" id="QAA77190.1"/>
    </source>
</evidence>
<dbReference type="AlphaFoldDB" id="A0A410FWA2"/>
<feature type="domain" description="Saccharopine dehydrogenase-like C-terminal" evidence="3">
    <location>
        <begin position="134"/>
        <end position="364"/>
    </location>
</feature>
<evidence type="ECO:0000259" key="3">
    <source>
        <dbReference type="Pfam" id="PF16653"/>
    </source>
</evidence>
<dbReference type="InterPro" id="IPR036291">
    <property type="entry name" value="NAD(P)-bd_dom_sf"/>
</dbReference>
<dbReference type="Proteomes" id="UP000287233">
    <property type="component" value="Chromosome"/>
</dbReference>
<name>A0A410FWA2_BIPS1</name>
<dbReference type="GO" id="GO:0016491">
    <property type="term" value="F:oxidoreductase activity"/>
    <property type="evidence" value="ECO:0007669"/>
    <property type="project" value="UniProtKB-KW"/>
</dbReference>
<dbReference type="InterPro" id="IPR032095">
    <property type="entry name" value="Sacchrp_dh-like_C"/>
</dbReference>
<dbReference type="Pfam" id="PF16653">
    <property type="entry name" value="Sacchrp_dh_C"/>
    <property type="match status" value="1"/>
</dbReference>
<dbReference type="Pfam" id="PF03435">
    <property type="entry name" value="Sacchrp_dh_NADP"/>
    <property type="match status" value="1"/>
</dbReference>
<organism evidence="4 5">
    <name type="scientific">Bipolaricaulis sibiricus</name>
    <dbReference type="NCBI Taxonomy" id="2501609"/>
    <lineage>
        <taxon>Bacteria</taxon>
        <taxon>Candidatus Bipolaricaulota</taxon>
        <taxon>Candidatus Bipolaricaulia</taxon>
        <taxon>Candidatus Bipolaricaulales</taxon>
        <taxon>Candidatus Bipolaricaulaceae</taxon>
        <taxon>Candidatus Bipolaricaulis</taxon>
    </lineage>
</organism>
<protein>
    <recommendedName>
        <fullName evidence="6">Lysine 6-dehydrogenase</fullName>
    </recommendedName>
</protein>
<evidence type="ECO:0000313" key="5">
    <source>
        <dbReference type="Proteomes" id="UP000287233"/>
    </source>
</evidence>